<dbReference type="EMBL" id="UYYB01025134">
    <property type="protein sequence ID" value="VDM72380.1"/>
    <property type="molecule type" value="Genomic_DNA"/>
</dbReference>
<dbReference type="AlphaFoldDB" id="A0A3P7IHA7"/>
<evidence type="ECO:0000313" key="2">
    <source>
        <dbReference type="Proteomes" id="UP000270094"/>
    </source>
</evidence>
<keyword evidence="2" id="KW-1185">Reference proteome</keyword>
<name>A0A3P7IHA7_STRVU</name>
<proteinExistence type="predicted"/>
<protein>
    <submittedName>
        <fullName evidence="1">Uncharacterized protein</fullName>
    </submittedName>
</protein>
<gene>
    <name evidence="1" type="ORF">SVUK_LOCUS7378</name>
</gene>
<reference evidence="1 2" key="1">
    <citation type="submission" date="2018-11" db="EMBL/GenBank/DDBJ databases">
        <authorList>
            <consortium name="Pathogen Informatics"/>
        </authorList>
    </citation>
    <scope>NUCLEOTIDE SEQUENCE [LARGE SCALE GENOMIC DNA]</scope>
</reference>
<dbReference type="OrthoDB" id="448954at2759"/>
<accession>A0A3P7IHA7</accession>
<organism evidence="1 2">
    <name type="scientific">Strongylus vulgaris</name>
    <name type="common">Blood worm</name>
    <dbReference type="NCBI Taxonomy" id="40348"/>
    <lineage>
        <taxon>Eukaryota</taxon>
        <taxon>Metazoa</taxon>
        <taxon>Ecdysozoa</taxon>
        <taxon>Nematoda</taxon>
        <taxon>Chromadorea</taxon>
        <taxon>Rhabditida</taxon>
        <taxon>Rhabditina</taxon>
        <taxon>Rhabditomorpha</taxon>
        <taxon>Strongyloidea</taxon>
        <taxon>Strongylidae</taxon>
        <taxon>Strongylus</taxon>
    </lineage>
</organism>
<dbReference type="Proteomes" id="UP000270094">
    <property type="component" value="Unassembled WGS sequence"/>
</dbReference>
<sequence>MIRRIQRRRASMRRTELLKDSSTIKYAVRSQIDKEYNDAVERYISIAVTGNYLITRLTFHIFF</sequence>
<evidence type="ECO:0000313" key="1">
    <source>
        <dbReference type="EMBL" id="VDM72380.1"/>
    </source>
</evidence>